<evidence type="ECO:0000313" key="2">
    <source>
        <dbReference type="EMBL" id="ADD45933.1"/>
    </source>
</evidence>
<dbReference type="Proteomes" id="UP000000844">
    <property type="component" value="Chromosome"/>
</dbReference>
<reference evidence="2 3" key="1">
    <citation type="journal article" date="2009" name="Stand. Genomic Sci.">
        <title>Complete genome sequence of Stackebrandtia nassauensis type strain (LLR-40K-21).</title>
        <authorList>
            <person name="Munk C."/>
            <person name="Lapidus A."/>
            <person name="Copeland A."/>
            <person name="Jando M."/>
            <person name="Mayilraj S."/>
            <person name="Glavina Del Rio T."/>
            <person name="Nolan M."/>
            <person name="Chen F."/>
            <person name="Lucas S."/>
            <person name="Tice H."/>
            <person name="Cheng J.F."/>
            <person name="Han C."/>
            <person name="Detter J.C."/>
            <person name="Bruce D."/>
            <person name="Goodwin L."/>
            <person name="Chain P."/>
            <person name="Pitluck S."/>
            <person name="Goker M."/>
            <person name="Ovchinikova G."/>
            <person name="Pati A."/>
            <person name="Ivanova N."/>
            <person name="Mavromatis K."/>
            <person name="Chen A."/>
            <person name="Palaniappan K."/>
            <person name="Land M."/>
            <person name="Hauser L."/>
            <person name="Chang Y.J."/>
            <person name="Jeffries C.D."/>
            <person name="Bristow J."/>
            <person name="Eisen J.A."/>
            <person name="Markowitz V."/>
            <person name="Hugenholtz P."/>
            <person name="Kyrpides N.C."/>
            <person name="Klenk H.P."/>
        </authorList>
    </citation>
    <scope>NUCLEOTIDE SEQUENCE [LARGE SCALE GENOMIC DNA]</scope>
    <source>
        <strain evidence="3">DSM 44728 / CIP 108903 / NRRL B-16338 / NBRC 102104 / LLR-40K-21</strain>
    </source>
</reference>
<dbReference type="HOGENOM" id="CLU_3333262_0_0_11"/>
<name>D3Q448_STANL</name>
<sequence>MSASPANRTVVRRGVHIGGSMPDPATRLRVSFDSGSDG</sequence>
<feature type="region of interest" description="Disordered" evidence="1">
    <location>
        <begin position="16"/>
        <end position="38"/>
    </location>
</feature>
<gene>
    <name evidence="2" type="ordered locus">Snas_6315</name>
</gene>
<proteinExistence type="predicted"/>
<organism evidence="2 3">
    <name type="scientific">Stackebrandtia nassauensis (strain DSM 44728 / CIP 108903 / NRRL B-16338 / NBRC 102104 / LLR-40K-21)</name>
    <dbReference type="NCBI Taxonomy" id="446470"/>
    <lineage>
        <taxon>Bacteria</taxon>
        <taxon>Bacillati</taxon>
        <taxon>Actinomycetota</taxon>
        <taxon>Actinomycetes</taxon>
        <taxon>Glycomycetales</taxon>
        <taxon>Glycomycetaceae</taxon>
        <taxon>Stackebrandtia</taxon>
    </lineage>
</organism>
<evidence type="ECO:0000256" key="1">
    <source>
        <dbReference type="SAM" id="MobiDB-lite"/>
    </source>
</evidence>
<dbReference type="KEGG" id="sna:Snas_6315"/>
<protein>
    <submittedName>
        <fullName evidence="2">Uncharacterized protein</fullName>
    </submittedName>
</protein>
<dbReference type="STRING" id="446470.Snas_6315"/>
<dbReference type="EMBL" id="CP001778">
    <property type="protein sequence ID" value="ADD45933.1"/>
    <property type="molecule type" value="Genomic_DNA"/>
</dbReference>
<evidence type="ECO:0000313" key="3">
    <source>
        <dbReference type="Proteomes" id="UP000000844"/>
    </source>
</evidence>
<keyword evidence="3" id="KW-1185">Reference proteome</keyword>
<accession>D3Q448</accession>
<dbReference type="AlphaFoldDB" id="D3Q448"/>